<evidence type="ECO:0000256" key="1">
    <source>
        <dbReference type="SAM" id="MobiDB-lite"/>
    </source>
</evidence>
<dbReference type="RefSeq" id="XP_013891183.1">
    <property type="nucleotide sequence ID" value="XM_014035729.1"/>
</dbReference>
<dbReference type="STRING" id="145388.A0A0D2K7R9"/>
<sequence length="152" mass="15201">MRRCRCAPVHERAAAAAAAAAAAPGAWGPAPVSARGSRHARAPAPQPLRAGADAQAFESLLAGAGDDDNRRPSARPGAPAAAVGIGSQSKPADEAEDEETSSLLPPVLPLHRGAERFAWAAPDGTLLEVIRRQGVPQGDDAAAGGPGAVAVE</sequence>
<reference evidence="2 3" key="1">
    <citation type="journal article" date="2013" name="BMC Genomics">
        <title>Reconstruction of the lipid metabolism for the microalga Monoraphidium neglectum from its genome sequence reveals characteristics suitable for biofuel production.</title>
        <authorList>
            <person name="Bogen C."/>
            <person name="Al-Dilaimi A."/>
            <person name="Albersmeier A."/>
            <person name="Wichmann J."/>
            <person name="Grundmann M."/>
            <person name="Rupp O."/>
            <person name="Lauersen K.J."/>
            <person name="Blifernez-Klassen O."/>
            <person name="Kalinowski J."/>
            <person name="Goesmann A."/>
            <person name="Mussgnug J.H."/>
            <person name="Kruse O."/>
        </authorList>
    </citation>
    <scope>NUCLEOTIDE SEQUENCE [LARGE SCALE GENOMIC DNA]</scope>
    <source>
        <strain evidence="2 3">SAG 48.87</strain>
    </source>
</reference>
<dbReference type="EMBL" id="KK105899">
    <property type="protein sequence ID" value="KIY92163.1"/>
    <property type="molecule type" value="Genomic_DNA"/>
</dbReference>
<feature type="compositionally biased region" description="Low complexity" evidence="1">
    <location>
        <begin position="21"/>
        <end position="31"/>
    </location>
</feature>
<evidence type="ECO:0000313" key="2">
    <source>
        <dbReference type="EMBL" id="KIY92163.1"/>
    </source>
</evidence>
<evidence type="ECO:0000313" key="3">
    <source>
        <dbReference type="Proteomes" id="UP000054498"/>
    </source>
</evidence>
<dbReference type="OrthoDB" id="8119704at2759"/>
<gene>
    <name evidence="2" type="ORF">MNEG_15801</name>
</gene>
<accession>A0A0D2K7R9</accession>
<dbReference type="AlphaFoldDB" id="A0A0D2K7R9"/>
<name>A0A0D2K7R9_9CHLO</name>
<feature type="non-terminal residue" evidence="2">
    <location>
        <position position="152"/>
    </location>
</feature>
<organism evidence="2 3">
    <name type="scientific">Monoraphidium neglectum</name>
    <dbReference type="NCBI Taxonomy" id="145388"/>
    <lineage>
        <taxon>Eukaryota</taxon>
        <taxon>Viridiplantae</taxon>
        <taxon>Chlorophyta</taxon>
        <taxon>core chlorophytes</taxon>
        <taxon>Chlorophyceae</taxon>
        <taxon>CS clade</taxon>
        <taxon>Sphaeropleales</taxon>
        <taxon>Selenastraceae</taxon>
        <taxon>Monoraphidium</taxon>
    </lineage>
</organism>
<protein>
    <submittedName>
        <fullName evidence="2">Uncharacterized protein</fullName>
    </submittedName>
</protein>
<dbReference type="KEGG" id="mng:MNEG_15801"/>
<feature type="region of interest" description="Disordered" evidence="1">
    <location>
        <begin position="21"/>
        <end position="105"/>
    </location>
</feature>
<proteinExistence type="predicted"/>
<dbReference type="Proteomes" id="UP000054498">
    <property type="component" value="Unassembled WGS sequence"/>
</dbReference>
<keyword evidence="3" id="KW-1185">Reference proteome</keyword>
<dbReference type="GeneID" id="25733499"/>